<dbReference type="AlphaFoldDB" id="A0A2T0BIW4"/>
<evidence type="ECO:0000313" key="9">
    <source>
        <dbReference type="EMBL" id="PRR83829.1"/>
    </source>
</evidence>
<name>A0A2T0BIW4_9CLOT</name>
<evidence type="ECO:0000256" key="4">
    <source>
        <dbReference type="ARBA" id="ARBA00022989"/>
    </source>
</evidence>
<keyword evidence="3 6" id="KW-0812">Transmembrane</keyword>
<comment type="subcellular location">
    <subcellularLocation>
        <location evidence="1">Membrane</location>
        <topology evidence="1">Single-pass membrane protein</topology>
    </subcellularLocation>
</comment>
<evidence type="ECO:0000259" key="8">
    <source>
        <dbReference type="Pfam" id="PF25990"/>
    </source>
</evidence>
<reference evidence="9 10" key="1">
    <citation type="submission" date="2018-03" db="EMBL/GenBank/DDBJ databases">
        <title>Genome sequence of Clostridium luticellarii DSM 29923.</title>
        <authorList>
            <person name="Poehlein A."/>
            <person name="Daniel R."/>
        </authorList>
    </citation>
    <scope>NUCLEOTIDE SEQUENCE [LARGE SCALE GENOMIC DNA]</scope>
    <source>
        <strain evidence="9 10">DSM 29923</strain>
    </source>
</reference>
<dbReference type="PANTHER" id="PTHR30386">
    <property type="entry name" value="MEMBRANE FUSION SUBUNIT OF EMRAB-TOLC MULTIDRUG EFFLUX PUMP"/>
    <property type="match status" value="1"/>
</dbReference>
<dbReference type="SUPFAM" id="SSF111369">
    <property type="entry name" value="HlyD-like secretion proteins"/>
    <property type="match status" value="1"/>
</dbReference>
<evidence type="ECO:0000313" key="10">
    <source>
        <dbReference type="Proteomes" id="UP000237798"/>
    </source>
</evidence>
<feature type="domain" description="Multidrug resistance protein MdtA-like barrel-sandwich hybrid" evidence="7">
    <location>
        <begin position="54"/>
        <end position="127"/>
    </location>
</feature>
<keyword evidence="4 6" id="KW-1133">Transmembrane helix</keyword>
<dbReference type="OrthoDB" id="1725043at2"/>
<dbReference type="Gene3D" id="2.40.30.170">
    <property type="match status" value="1"/>
</dbReference>
<feature type="domain" description="YknX-like beta-barrel" evidence="8">
    <location>
        <begin position="136"/>
        <end position="204"/>
    </location>
</feature>
<keyword evidence="5 6" id="KW-0472">Membrane</keyword>
<evidence type="ECO:0000256" key="1">
    <source>
        <dbReference type="ARBA" id="ARBA00004167"/>
    </source>
</evidence>
<feature type="transmembrane region" description="Helical" evidence="6">
    <location>
        <begin position="16"/>
        <end position="37"/>
    </location>
</feature>
<dbReference type="Gene3D" id="2.40.50.100">
    <property type="match status" value="1"/>
</dbReference>
<keyword evidence="10" id="KW-1185">Reference proteome</keyword>
<dbReference type="RefSeq" id="WP_106010167.1">
    <property type="nucleotide sequence ID" value="NZ_JALCPJ010000007.1"/>
</dbReference>
<dbReference type="PANTHER" id="PTHR30386:SF26">
    <property type="entry name" value="TRANSPORT PROTEIN COMB"/>
    <property type="match status" value="1"/>
</dbReference>
<dbReference type="InterPro" id="IPR058636">
    <property type="entry name" value="Beta-barrel_YknX"/>
</dbReference>
<organism evidence="9 10">
    <name type="scientific">Clostridium luticellarii</name>
    <dbReference type="NCBI Taxonomy" id="1691940"/>
    <lineage>
        <taxon>Bacteria</taxon>
        <taxon>Bacillati</taxon>
        <taxon>Bacillota</taxon>
        <taxon>Clostridia</taxon>
        <taxon>Eubacteriales</taxon>
        <taxon>Clostridiaceae</taxon>
        <taxon>Clostridium</taxon>
    </lineage>
</organism>
<proteinExistence type="inferred from homology"/>
<protein>
    <submittedName>
        <fullName evidence="9">Multidrug export protein EmrA</fullName>
    </submittedName>
</protein>
<dbReference type="Pfam" id="PF25990">
    <property type="entry name" value="Beta-barrel_YknX"/>
    <property type="match status" value="1"/>
</dbReference>
<dbReference type="GO" id="GO:0016020">
    <property type="term" value="C:membrane"/>
    <property type="evidence" value="ECO:0007669"/>
    <property type="project" value="UniProtKB-SubCell"/>
</dbReference>
<dbReference type="EMBL" id="PVXP01000043">
    <property type="protein sequence ID" value="PRR83829.1"/>
    <property type="molecule type" value="Genomic_DNA"/>
</dbReference>
<dbReference type="InterPro" id="IPR058625">
    <property type="entry name" value="MdtA-like_BSH"/>
</dbReference>
<comment type="similarity">
    <text evidence="2">Belongs to the membrane fusion protein (MFP) (TC 8.A.1) family.</text>
</comment>
<dbReference type="InterPro" id="IPR050739">
    <property type="entry name" value="MFP"/>
</dbReference>
<gene>
    <name evidence="9" type="primary">emrA</name>
    <name evidence="9" type="ORF">CLLU_25640</name>
</gene>
<evidence type="ECO:0000256" key="2">
    <source>
        <dbReference type="ARBA" id="ARBA00009477"/>
    </source>
</evidence>
<sequence>MKSNIISSVKKNRRKVIIGAVIAAAVLAAGIISYYVYEHIYYVYTDDARVMADIVKLNSQKSGKLLEFNVEEGDAVTRDQILGRQDIGSSSDSSIEKSLIRSPIDGIIVKKEVNSGENISPDKTMALLADPEDYYIIANIDETKTRRLQSGQTVDISVDEYGNQKFTGKVESIGKMSQTALKSNSYSDKGKYKRTVQKVSVKIKFSGSSNLKSKFTIGENAAVKIHVVNDK</sequence>
<evidence type="ECO:0000256" key="5">
    <source>
        <dbReference type="ARBA" id="ARBA00023136"/>
    </source>
</evidence>
<dbReference type="Proteomes" id="UP000237798">
    <property type="component" value="Unassembled WGS sequence"/>
</dbReference>
<accession>A0A2T0BIW4</accession>
<evidence type="ECO:0000256" key="3">
    <source>
        <dbReference type="ARBA" id="ARBA00022692"/>
    </source>
</evidence>
<evidence type="ECO:0000259" key="7">
    <source>
        <dbReference type="Pfam" id="PF25917"/>
    </source>
</evidence>
<dbReference type="Pfam" id="PF25917">
    <property type="entry name" value="BSH_RND"/>
    <property type="match status" value="1"/>
</dbReference>
<comment type="caution">
    <text evidence="9">The sequence shown here is derived from an EMBL/GenBank/DDBJ whole genome shotgun (WGS) entry which is preliminary data.</text>
</comment>
<evidence type="ECO:0000256" key="6">
    <source>
        <dbReference type="SAM" id="Phobius"/>
    </source>
</evidence>